<dbReference type="Proteomes" id="UP000887540">
    <property type="component" value="Unplaced"/>
</dbReference>
<proteinExistence type="predicted"/>
<evidence type="ECO:0000313" key="3">
    <source>
        <dbReference type="WBParaSite" id="ACRNAN_scaffold10539.g28697.t1"/>
    </source>
</evidence>
<dbReference type="WBParaSite" id="ACRNAN_scaffold10539.g28697.t1">
    <property type="protein sequence ID" value="ACRNAN_scaffold10539.g28697.t1"/>
    <property type="gene ID" value="ACRNAN_scaffold10539.g28697"/>
</dbReference>
<dbReference type="AlphaFoldDB" id="A0A914CGU7"/>
<name>A0A914CGU7_9BILA</name>
<accession>A0A914CGU7</accession>
<feature type="compositionally biased region" description="Basic and acidic residues" evidence="1">
    <location>
        <begin position="17"/>
        <end position="27"/>
    </location>
</feature>
<feature type="region of interest" description="Disordered" evidence="1">
    <location>
        <begin position="1"/>
        <end position="94"/>
    </location>
</feature>
<reference evidence="3" key="1">
    <citation type="submission" date="2022-11" db="UniProtKB">
        <authorList>
            <consortium name="WormBaseParasite"/>
        </authorList>
    </citation>
    <scope>IDENTIFICATION</scope>
</reference>
<keyword evidence="2" id="KW-1185">Reference proteome</keyword>
<organism evidence="2 3">
    <name type="scientific">Acrobeloides nanus</name>
    <dbReference type="NCBI Taxonomy" id="290746"/>
    <lineage>
        <taxon>Eukaryota</taxon>
        <taxon>Metazoa</taxon>
        <taxon>Ecdysozoa</taxon>
        <taxon>Nematoda</taxon>
        <taxon>Chromadorea</taxon>
        <taxon>Rhabditida</taxon>
        <taxon>Tylenchina</taxon>
        <taxon>Cephalobomorpha</taxon>
        <taxon>Cephaloboidea</taxon>
        <taxon>Cephalobidae</taxon>
        <taxon>Acrobeloides</taxon>
    </lineage>
</organism>
<protein>
    <submittedName>
        <fullName evidence="3">Uncharacterized protein</fullName>
    </submittedName>
</protein>
<feature type="compositionally biased region" description="Polar residues" evidence="1">
    <location>
        <begin position="62"/>
        <end position="71"/>
    </location>
</feature>
<evidence type="ECO:0000256" key="1">
    <source>
        <dbReference type="SAM" id="MobiDB-lite"/>
    </source>
</evidence>
<feature type="compositionally biased region" description="Basic and acidic residues" evidence="1">
    <location>
        <begin position="84"/>
        <end position="94"/>
    </location>
</feature>
<evidence type="ECO:0000313" key="2">
    <source>
        <dbReference type="Proteomes" id="UP000887540"/>
    </source>
</evidence>
<sequence>MQESNSSRRKQANPSKFGKELEIKEKTTPSLMMNSETPQKVPTEMKMETDEVSAFEVPESMSAPNHLSSMVGTLLGPFPTRRARSSDPETSRCKMTDIQGGQVDYFMLNADGNFLSQVSAAESIQSSNCTIFEKG</sequence>
<feature type="compositionally biased region" description="Polar residues" evidence="1">
    <location>
        <begin position="28"/>
        <end position="40"/>
    </location>
</feature>